<feature type="domain" description="Heterokaryon incompatibility" evidence="1">
    <location>
        <begin position="53"/>
        <end position="208"/>
    </location>
</feature>
<dbReference type="PANTHER" id="PTHR24148:SF64">
    <property type="entry name" value="HETEROKARYON INCOMPATIBILITY DOMAIN-CONTAINING PROTEIN"/>
    <property type="match status" value="1"/>
</dbReference>
<evidence type="ECO:0000313" key="3">
    <source>
        <dbReference type="Proteomes" id="UP001274830"/>
    </source>
</evidence>
<dbReference type="InterPro" id="IPR052895">
    <property type="entry name" value="HetReg/Transcr_Mod"/>
</dbReference>
<dbReference type="AlphaFoldDB" id="A0AAE1C4W7"/>
<dbReference type="PANTHER" id="PTHR24148">
    <property type="entry name" value="ANKYRIN REPEAT DOMAIN-CONTAINING PROTEIN 39 HOMOLOG-RELATED"/>
    <property type="match status" value="1"/>
</dbReference>
<dbReference type="Proteomes" id="UP001274830">
    <property type="component" value="Unassembled WGS sequence"/>
</dbReference>
<gene>
    <name evidence="2" type="ORF">LTR78_002203</name>
</gene>
<protein>
    <recommendedName>
        <fullName evidence="1">Heterokaryon incompatibility domain-containing protein</fullName>
    </recommendedName>
</protein>
<comment type="caution">
    <text evidence="2">The sequence shown here is derived from an EMBL/GenBank/DDBJ whole genome shotgun (WGS) entry which is preliminary data.</text>
</comment>
<sequence>MIHMASPPLAQVYRASPLANPTKEIRLLRLNNNDDGDLAVSVETHSLSIFPDFRAISYTWGDAGNEERILVDGQQLKVGHNCHYALWQARLHYSNSLVWIDAICINQKDNDEKSPQVAIMFDIFSRAKEVLACIGEHDGTSEVLVRRMPEIEEFVVTDGVSLDPSRTSSDSRGAETAQVLEDFISSIGSAVCDLASRPFWSRLWIVQELFAGNICQRTAVLCGHDKLPWSLFDDLYELEAVVSYADLRQFRVVREAVDRYQLSPMIYIIRSLRSYSHGTSTGVAGIWQLGVWDLKCADPLDKIFALMRLVKWLPDAPRPTIDYRQSRLALAKQVTYLQTTPRMTALDISFDELVESEAPAAEYGFDRVSEVARADMRVWELMVVGIGREEADADDDSVAPLGSVFLNDARLQRLDKSSASTLRFLTDLPFDRDTVSTPVHTIKGLTAQLGDIIVLTSELGLLLRETDSGSNLSITGYFLHRYLPEPRPIRDLDCQCFKSDVYPSIFCCMPPGDALKVAVLYSEAKALLDRDERYEERIAPRMESISDAMGRIRIVDTRHGELKSSADRVGRALASDKGLLMFYHLLDEHV</sequence>
<accession>A0AAE1C4W7</accession>
<proteinExistence type="predicted"/>
<keyword evidence="3" id="KW-1185">Reference proteome</keyword>
<evidence type="ECO:0000259" key="1">
    <source>
        <dbReference type="Pfam" id="PF06985"/>
    </source>
</evidence>
<reference evidence="2" key="1">
    <citation type="submission" date="2023-07" db="EMBL/GenBank/DDBJ databases">
        <title>Black Yeasts Isolated from many extreme environments.</title>
        <authorList>
            <person name="Coleine C."/>
            <person name="Stajich J.E."/>
            <person name="Selbmann L."/>
        </authorList>
    </citation>
    <scope>NUCLEOTIDE SEQUENCE</scope>
    <source>
        <strain evidence="2">CCFEE 5485</strain>
    </source>
</reference>
<evidence type="ECO:0000313" key="2">
    <source>
        <dbReference type="EMBL" id="KAK3678108.1"/>
    </source>
</evidence>
<organism evidence="2 3">
    <name type="scientific">Recurvomyces mirabilis</name>
    <dbReference type="NCBI Taxonomy" id="574656"/>
    <lineage>
        <taxon>Eukaryota</taxon>
        <taxon>Fungi</taxon>
        <taxon>Dikarya</taxon>
        <taxon>Ascomycota</taxon>
        <taxon>Pezizomycotina</taxon>
        <taxon>Dothideomycetes</taxon>
        <taxon>Dothideomycetidae</taxon>
        <taxon>Mycosphaerellales</taxon>
        <taxon>Teratosphaeriaceae</taxon>
        <taxon>Recurvomyces</taxon>
    </lineage>
</organism>
<dbReference type="EMBL" id="JAUTXT010000005">
    <property type="protein sequence ID" value="KAK3678108.1"/>
    <property type="molecule type" value="Genomic_DNA"/>
</dbReference>
<name>A0AAE1C4W7_9PEZI</name>
<dbReference type="Pfam" id="PF06985">
    <property type="entry name" value="HET"/>
    <property type="match status" value="1"/>
</dbReference>
<dbReference type="InterPro" id="IPR010730">
    <property type="entry name" value="HET"/>
</dbReference>